<feature type="compositionally biased region" description="Polar residues" evidence="1">
    <location>
        <begin position="50"/>
        <end position="68"/>
    </location>
</feature>
<proteinExistence type="predicted"/>
<protein>
    <submittedName>
        <fullName evidence="2">Uncharacterized protein</fullName>
    </submittedName>
</protein>
<comment type="caution">
    <text evidence="2">The sequence shown here is derived from an EMBL/GenBank/DDBJ whole genome shotgun (WGS) entry which is preliminary data.</text>
</comment>
<dbReference type="STRING" id="1797692.A3I33_01360"/>
<name>A0A1G1Z8Z9_9BACT</name>
<sequence length="104" mass="10929">MNRENIQMVVGVMVIVLVSLFGNAPTSSDIEPQTATIVDSVSGDDIENGATPSGAQNNEAESSESVGQAPNDGALLPESFNEGELEEEFDSVQMGIDLLDSPMQ</sequence>
<gene>
    <name evidence="2" type="ORF">A3I33_01360</name>
</gene>
<reference evidence="2 3" key="1">
    <citation type="journal article" date="2016" name="Nat. Commun.">
        <title>Thousands of microbial genomes shed light on interconnected biogeochemical processes in an aquifer system.</title>
        <authorList>
            <person name="Anantharaman K."/>
            <person name="Brown C.T."/>
            <person name="Hug L.A."/>
            <person name="Sharon I."/>
            <person name="Castelle C.J."/>
            <person name="Probst A.J."/>
            <person name="Thomas B.C."/>
            <person name="Singh A."/>
            <person name="Wilkins M.J."/>
            <person name="Karaoz U."/>
            <person name="Brodie E.L."/>
            <person name="Williams K.H."/>
            <person name="Hubbard S.S."/>
            <person name="Banfield J.F."/>
        </authorList>
    </citation>
    <scope>NUCLEOTIDE SEQUENCE [LARGE SCALE GENOMIC DNA]</scope>
</reference>
<evidence type="ECO:0000313" key="3">
    <source>
        <dbReference type="Proteomes" id="UP000176544"/>
    </source>
</evidence>
<feature type="compositionally biased region" description="Acidic residues" evidence="1">
    <location>
        <begin position="81"/>
        <end position="90"/>
    </location>
</feature>
<dbReference type="Proteomes" id="UP000176544">
    <property type="component" value="Unassembled WGS sequence"/>
</dbReference>
<feature type="region of interest" description="Disordered" evidence="1">
    <location>
        <begin position="40"/>
        <end position="104"/>
    </location>
</feature>
<dbReference type="AlphaFoldDB" id="A0A1G1Z8Z9"/>
<evidence type="ECO:0000313" key="2">
    <source>
        <dbReference type="EMBL" id="OGY61115.1"/>
    </source>
</evidence>
<accession>A0A1G1Z8Z9</accession>
<evidence type="ECO:0000256" key="1">
    <source>
        <dbReference type="SAM" id="MobiDB-lite"/>
    </source>
</evidence>
<organism evidence="2 3">
    <name type="scientific">Candidatus Colwellbacteria bacterium RIFCSPLOWO2_02_FULL_45_11</name>
    <dbReference type="NCBI Taxonomy" id="1797692"/>
    <lineage>
        <taxon>Bacteria</taxon>
        <taxon>Candidatus Colwelliibacteriota</taxon>
    </lineage>
</organism>
<dbReference type="EMBL" id="MHJA01000012">
    <property type="protein sequence ID" value="OGY61115.1"/>
    <property type="molecule type" value="Genomic_DNA"/>
</dbReference>